<keyword evidence="1" id="KW-0812">Transmembrane</keyword>
<feature type="signal peptide" evidence="2">
    <location>
        <begin position="1"/>
        <end position="23"/>
    </location>
</feature>
<evidence type="ECO:0000256" key="1">
    <source>
        <dbReference type="SAM" id="Phobius"/>
    </source>
</evidence>
<keyword evidence="1" id="KW-0472">Membrane</keyword>
<evidence type="ECO:0000256" key="2">
    <source>
        <dbReference type="SAM" id="SignalP"/>
    </source>
</evidence>
<accession>A0A1F6MNW8</accession>
<dbReference type="STRING" id="1798683.A3C90_03125"/>
<dbReference type="Proteomes" id="UP000177457">
    <property type="component" value="Unassembled WGS sequence"/>
</dbReference>
<reference evidence="3 4" key="1">
    <citation type="journal article" date="2016" name="Nat. Commun.">
        <title>Thousands of microbial genomes shed light on interconnected biogeochemical processes in an aquifer system.</title>
        <authorList>
            <person name="Anantharaman K."/>
            <person name="Brown C.T."/>
            <person name="Hug L.A."/>
            <person name="Sharon I."/>
            <person name="Castelle C.J."/>
            <person name="Probst A.J."/>
            <person name="Thomas B.C."/>
            <person name="Singh A."/>
            <person name="Wilkins M.J."/>
            <person name="Karaoz U."/>
            <person name="Brodie E.L."/>
            <person name="Williams K.H."/>
            <person name="Hubbard S.S."/>
            <person name="Banfield J.F."/>
        </authorList>
    </citation>
    <scope>NUCLEOTIDE SEQUENCE [LARGE SCALE GENOMIC DNA]</scope>
</reference>
<organism evidence="3 4">
    <name type="scientific">Candidatus Magasanikbacteria bacterium RIFCSPHIGHO2_02_FULL_51_14</name>
    <dbReference type="NCBI Taxonomy" id="1798683"/>
    <lineage>
        <taxon>Bacteria</taxon>
        <taxon>Candidatus Magasanikiibacteriota</taxon>
    </lineage>
</organism>
<dbReference type="EMBL" id="MFQE01000030">
    <property type="protein sequence ID" value="OGH73349.1"/>
    <property type="molecule type" value="Genomic_DNA"/>
</dbReference>
<keyword evidence="1" id="KW-1133">Transmembrane helix</keyword>
<sequence>MRRLFTVLTILSAFFLFPSATNAVTIAPVRQAAVIDPGSLRTVEVRVTNDENETRVFVPEVEAFTIDERTGRALFGADDDAVSWIEANPASLTLAPGREGAFSFTIVVPVDAEPRSHYLGLFVTEKPKEGQVAVGSRAGSLLFLHVAGPVYEDLSVEAFSVLKKWNIGEAPRLFLRLENNGTIHLIPRGEIIVSIVGGKEIVRFPINADERKVLPGGVWEETFTLDEGMFGNAFGPVRADIEITFGISEKTIGDSILLWYFPRWAMSLFAALLFGVMVVFVAIVLMMRRRRTRIKNQES</sequence>
<comment type="caution">
    <text evidence="3">The sequence shown here is derived from an EMBL/GenBank/DDBJ whole genome shotgun (WGS) entry which is preliminary data.</text>
</comment>
<name>A0A1F6MNW8_9BACT</name>
<feature type="chain" id="PRO_5009525650" description="DUF916 domain-containing protein" evidence="2">
    <location>
        <begin position="24"/>
        <end position="299"/>
    </location>
</feature>
<keyword evidence="2" id="KW-0732">Signal</keyword>
<proteinExistence type="predicted"/>
<protein>
    <recommendedName>
        <fullName evidence="5">DUF916 domain-containing protein</fullName>
    </recommendedName>
</protein>
<evidence type="ECO:0008006" key="5">
    <source>
        <dbReference type="Google" id="ProtNLM"/>
    </source>
</evidence>
<evidence type="ECO:0000313" key="4">
    <source>
        <dbReference type="Proteomes" id="UP000177457"/>
    </source>
</evidence>
<gene>
    <name evidence="3" type="ORF">A3C90_03125</name>
</gene>
<evidence type="ECO:0000313" key="3">
    <source>
        <dbReference type="EMBL" id="OGH73349.1"/>
    </source>
</evidence>
<feature type="transmembrane region" description="Helical" evidence="1">
    <location>
        <begin position="264"/>
        <end position="287"/>
    </location>
</feature>
<dbReference type="AlphaFoldDB" id="A0A1F6MNW8"/>